<name>A0A0U1DJ23_9MYCO</name>
<protein>
    <submittedName>
        <fullName evidence="1">Uncharacterized protein</fullName>
    </submittedName>
</protein>
<evidence type="ECO:0000313" key="2">
    <source>
        <dbReference type="Proteomes" id="UP000182227"/>
    </source>
</evidence>
<dbReference type="EMBL" id="CTEF01000002">
    <property type="protein sequence ID" value="CQD16619.1"/>
    <property type="molecule type" value="Genomic_DNA"/>
</dbReference>
<proteinExistence type="predicted"/>
<gene>
    <name evidence="1" type="ORF">BN970_03546</name>
</gene>
<reference evidence="1 2" key="1">
    <citation type="submission" date="2015-03" db="EMBL/GenBank/DDBJ databases">
        <authorList>
            <person name="Murphy D."/>
        </authorList>
    </citation>
    <scope>NUCLEOTIDE SEQUENCE [LARGE SCALE GENOMIC DNA]</scope>
    <source>
        <strain evidence="1 2">D16</strain>
    </source>
</reference>
<dbReference type="Proteomes" id="UP000182227">
    <property type="component" value="Unassembled WGS sequence"/>
</dbReference>
<organism evidence="1 2">
    <name type="scientific">Mycolicibacterium conceptionense</name>
    <dbReference type="NCBI Taxonomy" id="451644"/>
    <lineage>
        <taxon>Bacteria</taxon>
        <taxon>Bacillati</taxon>
        <taxon>Actinomycetota</taxon>
        <taxon>Actinomycetes</taxon>
        <taxon>Mycobacteriales</taxon>
        <taxon>Mycobacteriaceae</taxon>
        <taxon>Mycolicibacterium</taxon>
    </lineage>
</organism>
<accession>A0A0U1DJ23</accession>
<evidence type="ECO:0000313" key="1">
    <source>
        <dbReference type="EMBL" id="CQD16619.1"/>
    </source>
</evidence>
<dbReference type="AlphaFoldDB" id="A0A0U1DJ23"/>
<sequence length="52" mass="5755">MKYRGEMFLMRTHVQFGAEDVVSPSGRPFTGVLRGAAPTITFSFGGFGWRLS</sequence>